<accession>A0ABP3QPZ9</accession>
<dbReference type="EMBL" id="BAAACA010000014">
    <property type="protein sequence ID" value="GAA0593249.1"/>
    <property type="molecule type" value="Genomic_DNA"/>
</dbReference>
<dbReference type="Proteomes" id="UP001500668">
    <property type="component" value="Unassembled WGS sequence"/>
</dbReference>
<sequence>MTTAAAATEPYTVRAFLFSRPDEGSADALLGPLQGSGAATALLSGTTRPLTAAADEAVEREMAAVVDSFLGLDLFDVAAGGWRKHAALTAAARRTRAAPGSEEVVALATHDITSHHRPYVDVLMDGIKLGTLDVGLDLNFRVTGLVAVVRDAQLVALSSGECVLTGILTLQQILLAKRQARLDLPGIWRLHTPLPLLHDEPPPSPPPPPPTQTMYAPRWHAR</sequence>
<gene>
    <name evidence="2" type="ORF">GCM10010394_23200</name>
</gene>
<evidence type="ECO:0000313" key="2">
    <source>
        <dbReference type="EMBL" id="GAA0593249.1"/>
    </source>
</evidence>
<proteinExistence type="predicted"/>
<dbReference type="RefSeq" id="WP_344073118.1">
    <property type="nucleotide sequence ID" value="NZ_BAAACA010000014.1"/>
</dbReference>
<name>A0ABP3QPZ9_9ACTN</name>
<feature type="compositionally biased region" description="Pro residues" evidence="1">
    <location>
        <begin position="202"/>
        <end position="211"/>
    </location>
</feature>
<evidence type="ECO:0000256" key="1">
    <source>
        <dbReference type="SAM" id="MobiDB-lite"/>
    </source>
</evidence>
<evidence type="ECO:0000313" key="3">
    <source>
        <dbReference type="Proteomes" id="UP001500668"/>
    </source>
</evidence>
<protein>
    <submittedName>
        <fullName evidence="2">Uncharacterized protein</fullName>
    </submittedName>
</protein>
<feature type="region of interest" description="Disordered" evidence="1">
    <location>
        <begin position="198"/>
        <end position="222"/>
    </location>
</feature>
<organism evidence="2 3">
    <name type="scientific">Streptomyces crystallinus</name>
    <dbReference type="NCBI Taxonomy" id="68191"/>
    <lineage>
        <taxon>Bacteria</taxon>
        <taxon>Bacillati</taxon>
        <taxon>Actinomycetota</taxon>
        <taxon>Actinomycetes</taxon>
        <taxon>Kitasatosporales</taxon>
        <taxon>Streptomycetaceae</taxon>
        <taxon>Streptomyces</taxon>
    </lineage>
</organism>
<comment type="caution">
    <text evidence="2">The sequence shown here is derived from an EMBL/GenBank/DDBJ whole genome shotgun (WGS) entry which is preliminary data.</text>
</comment>
<reference evidence="3" key="1">
    <citation type="journal article" date="2019" name="Int. J. Syst. Evol. Microbiol.">
        <title>The Global Catalogue of Microorganisms (GCM) 10K type strain sequencing project: providing services to taxonomists for standard genome sequencing and annotation.</title>
        <authorList>
            <consortium name="The Broad Institute Genomics Platform"/>
            <consortium name="The Broad Institute Genome Sequencing Center for Infectious Disease"/>
            <person name="Wu L."/>
            <person name="Ma J."/>
        </authorList>
    </citation>
    <scope>NUCLEOTIDE SEQUENCE [LARGE SCALE GENOMIC DNA]</scope>
    <source>
        <strain evidence="3">JCM 5067</strain>
    </source>
</reference>
<keyword evidence="3" id="KW-1185">Reference proteome</keyword>